<evidence type="ECO:0000256" key="4">
    <source>
        <dbReference type="ARBA" id="ARBA00023159"/>
    </source>
</evidence>
<dbReference type="Pfam" id="PF00072">
    <property type="entry name" value="Response_reg"/>
    <property type="match status" value="1"/>
</dbReference>
<dbReference type="GO" id="GO:0003677">
    <property type="term" value="F:DNA binding"/>
    <property type="evidence" value="ECO:0007669"/>
    <property type="project" value="UniProtKB-KW"/>
</dbReference>
<name>A0ABY8ECV9_9FIRM</name>
<keyword evidence="7" id="KW-0597">Phosphoprotein</keyword>
<dbReference type="EMBL" id="CP120733">
    <property type="protein sequence ID" value="WFD10773.1"/>
    <property type="molecule type" value="Genomic_DNA"/>
</dbReference>
<dbReference type="Proteomes" id="UP001222800">
    <property type="component" value="Chromosome"/>
</dbReference>
<evidence type="ECO:0000313" key="11">
    <source>
        <dbReference type="Proteomes" id="UP001222800"/>
    </source>
</evidence>
<organism evidence="10 11">
    <name type="scientific">Tepidibacter hydrothermalis</name>
    <dbReference type="NCBI Taxonomy" id="3036126"/>
    <lineage>
        <taxon>Bacteria</taxon>
        <taxon>Bacillati</taxon>
        <taxon>Bacillota</taxon>
        <taxon>Clostridia</taxon>
        <taxon>Peptostreptococcales</taxon>
        <taxon>Peptostreptococcaceae</taxon>
        <taxon>Tepidibacter</taxon>
    </lineage>
</organism>
<feature type="modified residue" description="4-aspartylphosphate" evidence="7">
    <location>
        <position position="61"/>
    </location>
</feature>
<keyword evidence="10" id="KW-0238">DNA-binding</keyword>
<evidence type="ECO:0000313" key="10">
    <source>
        <dbReference type="EMBL" id="WFD10773.1"/>
    </source>
</evidence>
<dbReference type="InterPro" id="IPR007492">
    <property type="entry name" value="LytTR_DNA-bd_dom"/>
</dbReference>
<dbReference type="Gene3D" id="2.40.50.40">
    <property type="match status" value="1"/>
</dbReference>
<keyword evidence="4" id="KW-0010">Activator</keyword>
<sequence>MINFIICEDNQDIRNEILSIVKSYASNKNYEFNIGLINDSSEGVIEYIKNNLDKKNVYILDIELKNGTNGMELAKNIRKYDQNGEIIFVTNHSIMLMYIFKYKLKALDFIDKSENIKFKLEENLDVIYENLCNKKKDVINFKCGSRSYVLNFDEIINFEMTGVNHKIRVSTLNGQYEFYTTLKEIEKKLDDRFYRSHRACILNKDYIQVINNSKNDMYIVMKNGQKSLLSRKYAKGLIENAVHI</sequence>
<proteinExistence type="predicted"/>
<dbReference type="Pfam" id="PF04397">
    <property type="entry name" value="LytTR"/>
    <property type="match status" value="1"/>
</dbReference>
<feature type="domain" description="HTH LytTR-type" evidence="9">
    <location>
        <begin position="139"/>
        <end position="243"/>
    </location>
</feature>
<dbReference type="SMART" id="SM00850">
    <property type="entry name" value="LytTR"/>
    <property type="match status" value="1"/>
</dbReference>
<dbReference type="SMART" id="SM00448">
    <property type="entry name" value="REC"/>
    <property type="match status" value="1"/>
</dbReference>
<dbReference type="InterPro" id="IPR011006">
    <property type="entry name" value="CheY-like_superfamily"/>
</dbReference>
<dbReference type="Gene3D" id="3.40.50.2300">
    <property type="match status" value="1"/>
</dbReference>
<dbReference type="InterPro" id="IPR001789">
    <property type="entry name" value="Sig_transdc_resp-reg_receiver"/>
</dbReference>
<dbReference type="PROSITE" id="PS50110">
    <property type="entry name" value="RESPONSE_REGULATORY"/>
    <property type="match status" value="1"/>
</dbReference>
<reference evidence="10 11" key="1">
    <citation type="submission" date="2023-03" db="EMBL/GenBank/DDBJ databases">
        <title>Complete genome sequence of Tepidibacter sp. SWIR-1, isolated from a deep-sea hydrothermal vent.</title>
        <authorList>
            <person name="Li X."/>
        </authorList>
    </citation>
    <scope>NUCLEOTIDE SEQUENCE [LARGE SCALE GENOMIC DNA]</scope>
    <source>
        <strain evidence="10 11">SWIR-1</strain>
    </source>
</reference>
<evidence type="ECO:0000256" key="6">
    <source>
        <dbReference type="ARBA" id="ARBA00037164"/>
    </source>
</evidence>
<keyword evidence="11" id="KW-1185">Reference proteome</keyword>
<protein>
    <recommendedName>
        <fullName evidence="1">Stage 0 sporulation protein A homolog</fullName>
    </recommendedName>
</protein>
<accession>A0ABY8ECV9</accession>
<evidence type="ECO:0000259" key="8">
    <source>
        <dbReference type="PROSITE" id="PS50110"/>
    </source>
</evidence>
<evidence type="ECO:0000256" key="2">
    <source>
        <dbReference type="ARBA" id="ARBA00022490"/>
    </source>
</evidence>
<comment type="function">
    <text evidence="6">Required for high-level post-exponential phase expression of a series of secreted proteins.</text>
</comment>
<evidence type="ECO:0000259" key="9">
    <source>
        <dbReference type="PROSITE" id="PS50930"/>
    </source>
</evidence>
<dbReference type="PANTHER" id="PTHR37299">
    <property type="entry name" value="TRANSCRIPTIONAL REGULATOR-RELATED"/>
    <property type="match status" value="1"/>
</dbReference>
<dbReference type="InterPro" id="IPR046947">
    <property type="entry name" value="LytR-like"/>
</dbReference>
<dbReference type="SUPFAM" id="SSF52172">
    <property type="entry name" value="CheY-like"/>
    <property type="match status" value="1"/>
</dbReference>
<feature type="domain" description="Response regulatory" evidence="8">
    <location>
        <begin position="3"/>
        <end position="127"/>
    </location>
</feature>
<evidence type="ECO:0000256" key="5">
    <source>
        <dbReference type="ARBA" id="ARBA00024867"/>
    </source>
</evidence>
<gene>
    <name evidence="10" type="ORF">P4S50_01470</name>
</gene>
<dbReference type="PROSITE" id="PS50930">
    <property type="entry name" value="HTH_LYTTR"/>
    <property type="match status" value="1"/>
</dbReference>
<evidence type="ECO:0000256" key="3">
    <source>
        <dbReference type="ARBA" id="ARBA00023012"/>
    </source>
</evidence>
<dbReference type="PANTHER" id="PTHR37299:SF3">
    <property type="entry name" value="STAGE 0 SPORULATION PROTEIN A HOMOLOG"/>
    <property type="match status" value="1"/>
</dbReference>
<evidence type="ECO:0000256" key="7">
    <source>
        <dbReference type="PROSITE-ProRule" id="PRU00169"/>
    </source>
</evidence>
<keyword evidence="2" id="KW-0963">Cytoplasm</keyword>
<keyword evidence="3" id="KW-0902">Two-component regulatory system</keyword>
<dbReference type="RefSeq" id="WP_277732740.1">
    <property type="nucleotide sequence ID" value="NZ_CP120733.1"/>
</dbReference>
<comment type="function">
    <text evidence="5">May play the central regulatory role in sporulation. It may be an element of the effector pathway responsible for the activation of sporulation genes in response to nutritional stress. Spo0A may act in concert with spo0H (a sigma factor) to control the expression of some genes that are critical to the sporulation process.</text>
</comment>
<evidence type="ECO:0000256" key="1">
    <source>
        <dbReference type="ARBA" id="ARBA00018672"/>
    </source>
</evidence>